<sequence length="109" mass="13346">MFEQLEYTQLKKGETYYIRLSERLGYIFVVDSFSQFVSCKNVQLYNFKTKIIDHLVTPYSEPCLFSKYEKYLRPISRKEFMNKLNEIHQRNMTNKILQNILDDNFKYYL</sequence>
<accession>A0A6C0D035</accession>
<dbReference type="AlphaFoldDB" id="A0A6C0D035"/>
<organism evidence="1">
    <name type="scientific">viral metagenome</name>
    <dbReference type="NCBI Taxonomy" id="1070528"/>
    <lineage>
        <taxon>unclassified sequences</taxon>
        <taxon>metagenomes</taxon>
        <taxon>organismal metagenomes</taxon>
    </lineage>
</organism>
<name>A0A6C0D035_9ZZZZ</name>
<proteinExistence type="predicted"/>
<dbReference type="EMBL" id="MN739520">
    <property type="protein sequence ID" value="QHT10426.1"/>
    <property type="molecule type" value="Genomic_DNA"/>
</dbReference>
<reference evidence="1" key="1">
    <citation type="journal article" date="2020" name="Nature">
        <title>Giant virus diversity and host interactions through global metagenomics.</title>
        <authorList>
            <person name="Schulz F."/>
            <person name="Roux S."/>
            <person name="Paez-Espino D."/>
            <person name="Jungbluth S."/>
            <person name="Walsh D.A."/>
            <person name="Denef V.J."/>
            <person name="McMahon K.D."/>
            <person name="Konstantinidis K.T."/>
            <person name="Eloe-Fadrosh E.A."/>
            <person name="Kyrpides N.C."/>
            <person name="Woyke T."/>
        </authorList>
    </citation>
    <scope>NUCLEOTIDE SEQUENCE</scope>
    <source>
        <strain evidence="1">GVMAG-M-3300023174-107</strain>
    </source>
</reference>
<evidence type="ECO:0000313" key="1">
    <source>
        <dbReference type="EMBL" id="QHT10426.1"/>
    </source>
</evidence>
<protein>
    <submittedName>
        <fullName evidence="1">Uncharacterized protein</fullName>
    </submittedName>
</protein>